<accession>A0A448Z3H5</accession>
<keyword evidence="1" id="KW-0472">Membrane</keyword>
<dbReference type="AlphaFoldDB" id="A0A448Z3H5"/>
<reference evidence="2 3" key="1">
    <citation type="submission" date="2019-01" db="EMBL/GenBank/DDBJ databases">
        <authorList>
            <person name="Ferrante I. M."/>
        </authorList>
    </citation>
    <scope>NUCLEOTIDE SEQUENCE [LARGE SCALE GENOMIC DNA]</scope>
    <source>
        <strain evidence="2 3">B856</strain>
    </source>
</reference>
<feature type="transmembrane region" description="Helical" evidence="1">
    <location>
        <begin position="83"/>
        <end position="109"/>
    </location>
</feature>
<keyword evidence="3" id="KW-1185">Reference proteome</keyword>
<feature type="transmembrane region" description="Helical" evidence="1">
    <location>
        <begin position="210"/>
        <end position="227"/>
    </location>
</feature>
<evidence type="ECO:0000313" key="2">
    <source>
        <dbReference type="EMBL" id="VEU36550.1"/>
    </source>
</evidence>
<keyword evidence="1" id="KW-1133">Transmembrane helix</keyword>
<feature type="transmembrane region" description="Helical" evidence="1">
    <location>
        <begin position="129"/>
        <end position="146"/>
    </location>
</feature>
<evidence type="ECO:0000256" key="1">
    <source>
        <dbReference type="SAM" id="Phobius"/>
    </source>
</evidence>
<feature type="transmembrane region" description="Helical" evidence="1">
    <location>
        <begin position="292"/>
        <end position="310"/>
    </location>
</feature>
<protein>
    <submittedName>
        <fullName evidence="2">Uncharacterized protein</fullName>
    </submittedName>
</protein>
<proteinExistence type="predicted"/>
<evidence type="ECO:0000313" key="3">
    <source>
        <dbReference type="Proteomes" id="UP000291116"/>
    </source>
</evidence>
<sequence>MSGGTTTTASGPSHSGDQLSWARDTLSEWGEASKSNSVIYTYAFVTFLTLAKTEDGGEGQDDSELVDRYHKNRGYQGSKLGKLAGTALLLVLVGVAIVIQTVTPIAIVATMELPEGGACPNEADGLTKFIGLTLCLYFVFLTISMCQNKLRAMGYLRLFCGHHDAGLGGRMGISCGVLFLDAGILANMLSMGAAGAAQYLLFVRNANRDVLLLLLLQSLAMQFVLTADQKLMTGAWNALTKKQIEILLQKDTAGNKPGGAGGAEESGLGTEAIEIDDARLSRILLMHKAETAFLMSVVLIGGGWSIALTYCM</sequence>
<feature type="transmembrane region" description="Helical" evidence="1">
    <location>
        <begin position="167"/>
        <end position="190"/>
    </location>
</feature>
<dbReference type="Proteomes" id="UP000291116">
    <property type="component" value="Unassembled WGS sequence"/>
</dbReference>
<dbReference type="EMBL" id="CAACVS010000093">
    <property type="protein sequence ID" value="VEU36550.1"/>
    <property type="molecule type" value="Genomic_DNA"/>
</dbReference>
<organism evidence="2 3">
    <name type="scientific">Pseudo-nitzschia multistriata</name>
    <dbReference type="NCBI Taxonomy" id="183589"/>
    <lineage>
        <taxon>Eukaryota</taxon>
        <taxon>Sar</taxon>
        <taxon>Stramenopiles</taxon>
        <taxon>Ochrophyta</taxon>
        <taxon>Bacillariophyta</taxon>
        <taxon>Bacillariophyceae</taxon>
        <taxon>Bacillariophycidae</taxon>
        <taxon>Bacillariales</taxon>
        <taxon>Bacillariaceae</taxon>
        <taxon>Pseudo-nitzschia</taxon>
    </lineage>
</organism>
<name>A0A448Z3H5_9STRA</name>
<gene>
    <name evidence="2" type="ORF">PSNMU_V1.4_AUG-EV-PASAV3_0032560</name>
</gene>
<dbReference type="OrthoDB" id="10494784at2759"/>
<keyword evidence="1" id="KW-0812">Transmembrane</keyword>